<evidence type="ECO:0000256" key="2">
    <source>
        <dbReference type="ARBA" id="ARBA00022491"/>
    </source>
</evidence>
<evidence type="ECO:0000256" key="7">
    <source>
        <dbReference type="HAMAP-Rule" id="MF_01131"/>
    </source>
</evidence>
<comment type="subunit">
    <text evidence="7">Homodimer.</text>
</comment>
<dbReference type="SUPFAM" id="SSF51735">
    <property type="entry name" value="NAD(P)-binding Rossmann-fold domains"/>
    <property type="match status" value="1"/>
</dbReference>
<dbReference type="NCBIfam" id="NF003994">
    <property type="entry name" value="PRK05472.2-3"/>
    <property type="match status" value="1"/>
</dbReference>
<dbReference type="AlphaFoldDB" id="A0A2K1PEE6"/>
<dbReference type="PANTHER" id="PTHR35786">
    <property type="entry name" value="REDOX-SENSING TRANSCRIPTIONAL REPRESSOR REX"/>
    <property type="match status" value="1"/>
</dbReference>
<evidence type="ECO:0000313" key="9">
    <source>
        <dbReference type="EMBL" id="PNS01156.1"/>
    </source>
</evidence>
<feature type="binding site" evidence="7">
    <location>
        <begin position="90"/>
        <end position="95"/>
    </location>
    <ligand>
        <name>NAD(+)</name>
        <dbReference type="ChEBI" id="CHEBI:57540"/>
    </ligand>
</feature>
<dbReference type="InterPro" id="IPR003781">
    <property type="entry name" value="CoA-bd"/>
</dbReference>
<evidence type="ECO:0000256" key="1">
    <source>
        <dbReference type="ARBA" id="ARBA00022490"/>
    </source>
</evidence>
<dbReference type="InterPro" id="IPR036390">
    <property type="entry name" value="WH_DNA-bd_sf"/>
</dbReference>
<name>A0A2K1PEE6_9BACT</name>
<dbReference type="EMBL" id="AZRN01000004">
    <property type="protein sequence ID" value="PNS01156.1"/>
    <property type="molecule type" value="Genomic_DNA"/>
</dbReference>
<keyword evidence="4 7" id="KW-0520">NAD</keyword>
<dbReference type="Gene3D" id="1.10.10.10">
    <property type="entry name" value="Winged helix-like DNA-binding domain superfamily/Winged helix DNA-binding domain"/>
    <property type="match status" value="1"/>
</dbReference>
<accession>A0A2K1PEE6</accession>
<dbReference type="NCBIfam" id="NF003995">
    <property type="entry name" value="PRK05472.2-4"/>
    <property type="match status" value="1"/>
</dbReference>
<dbReference type="NCBIfam" id="NF003996">
    <property type="entry name" value="PRK05472.2-5"/>
    <property type="match status" value="1"/>
</dbReference>
<dbReference type="NCBIfam" id="NF003993">
    <property type="entry name" value="PRK05472.2-2"/>
    <property type="match status" value="1"/>
</dbReference>
<comment type="subcellular location">
    <subcellularLocation>
        <location evidence="7">Cytoplasm</location>
    </subcellularLocation>
</comment>
<comment type="caution">
    <text evidence="9">The sequence shown here is derived from an EMBL/GenBank/DDBJ whole genome shotgun (WGS) entry which is preliminary data.</text>
</comment>
<dbReference type="Gene3D" id="3.40.50.720">
    <property type="entry name" value="NAD(P)-binding Rossmann-like Domain"/>
    <property type="match status" value="1"/>
</dbReference>
<feature type="domain" description="CoA-binding" evidence="8">
    <location>
        <begin position="79"/>
        <end position="181"/>
    </location>
</feature>
<proteinExistence type="inferred from homology"/>
<dbReference type="SUPFAM" id="SSF46785">
    <property type="entry name" value="Winged helix' DNA-binding domain"/>
    <property type="match status" value="1"/>
</dbReference>
<dbReference type="InterPro" id="IPR058236">
    <property type="entry name" value="Rex_actinobacterial-type"/>
</dbReference>
<evidence type="ECO:0000256" key="5">
    <source>
        <dbReference type="ARBA" id="ARBA00023125"/>
    </source>
</evidence>
<protein>
    <recommendedName>
        <fullName evidence="7">Redox-sensing transcriptional repressor Rex</fullName>
    </recommendedName>
</protein>
<keyword evidence="5 7" id="KW-0238">DNA-binding</keyword>
<evidence type="ECO:0000313" key="10">
    <source>
        <dbReference type="Proteomes" id="UP000236604"/>
    </source>
</evidence>
<evidence type="ECO:0000256" key="3">
    <source>
        <dbReference type="ARBA" id="ARBA00023015"/>
    </source>
</evidence>
<evidence type="ECO:0000259" key="8">
    <source>
        <dbReference type="SMART" id="SM00881"/>
    </source>
</evidence>
<dbReference type="Proteomes" id="UP000236604">
    <property type="component" value="Unassembled WGS sequence"/>
</dbReference>
<dbReference type="GO" id="GO:0003677">
    <property type="term" value="F:DNA binding"/>
    <property type="evidence" value="ECO:0007669"/>
    <property type="project" value="UniProtKB-UniRule"/>
</dbReference>
<dbReference type="Pfam" id="PF06971">
    <property type="entry name" value="Put_DNA-bind_N"/>
    <property type="match status" value="1"/>
</dbReference>
<dbReference type="Pfam" id="PF02629">
    <property type="entry name" value="CoA_binding"/>
    <property type="match status" value="1"/>
</dbReference>
<reference evidence="9 10" key="1">
    <citation type="submission" date="2013-12" db="EMBL/GenBank/DDBJ databases">
        <title>Comparative genomics of Petrotoga isolates.</title>
        <authorList>
            <person name="Nesbo C.L."/>
            <person name="Charchuk R."/>
            <person name="Chow K."/>
        </authorList>
    </citation>
    <scope>NUCLEOTIDE SEQUENCE [LARGE SCALE GENOMIC DNA]</scope>
    <source>
        <strain evidence="9 10">DSM 14811</strain>
    </source>
</reference>
<dbReference type="GO" id="GO:0005737">
    <property type="term" value="C:cytoplasm"/>
    <property type="evidence" value="ECO:0007669"/>
    <property type="project" value="UniProtKB-SubCell"/>
</dbReference>
<dbReference type="HAMAP" id="MF_01131">
    <property type="entry name" value="Rex"/>
    <property type="match status" value="1"/>
</dbReference>
<feature type="DNA-binding region" description="H-T-H motif" evidence="7">
    <location>
        <begin position="16"/>
        <end position="55"/>
    </location>
</feature>
<dbReference type="NCBIfam" id="NF003989">
    <property type="entry name" value="PRK05472.1-3"/>
    <property type="match status" value="1"/>
</dbReference>
<dbReference type="InterPro" id="IPR009718">
    <property type="entry name" value="Rex_DNA-bd_C_dom"/>
</dbReference>
<keyword evidence="2 7" id="KW-0678">Repressor</keyword>
<dbReference type="InterPro" id="IPR036388">
    <property type="entry name" value="WH-like_DNA-bd_sf"/>
</dbReference>
<gene>
    <name evidence="7" type="primary">rex</name>
    <name evidence="9" type="ORF">X927_01100</name>
</gene>
<dbReference type="InterPro" id="IPR036291">
    <property type="entry name" value="NAD(P)-bd_dom_sf"/>
</dbReference>
<dbReference type="InterPro" id="IPR022876">
    <property type="entry name" value="Tscrpt_rep_Rex"/>
</dbReference>
<dbReference type="RefSeq" id="WP_103076267.1">
    <property type="nucleotide sequence ID" value="NZ_AZRN01000004.1"/>
</dbReference>
<comment type="function">
    <text evidence="7">Modulates transcription in response to changes in cellular NADH/NAD(+) redox state.</text>
</comment>
<evidence type="ECO:0000256" key="6">
    <source>
        <dbReference type="ARBA" id="ARBA00023163"/>
    </source>
</evidence>
<keyword evidence="1 7" id="KW-0963">Cytoplasm</keyword>
<keyword evidence="3 7" id="KW-0805">Transcription regulation</keyword>
<sequence length="213" mass="23884">MKSPKVPKPTIKRLAMYHRLLKELREEGTPKTSSHEIAEALNIKASQVRKDLSYFGEFGKRGVGYDVENLCLKIQKILGTERIWNVAIIGVGNLGRAISHYPELEKYKFKIVAAYDVDKRKINSILLPGVPIKHIKELKNKNNDLGFEIAILTVPSSVAQEVANILIEAGVKGILNFAPVTLNSDDRVVIENVDFVISLKTLTYEIVSKYVQI</sequence>
<dbReference type="GO" id="GO:0051775">
    <property type="term" value="P:response to redox state"/>
    <property type="evidence" value="ECO:0007669"/>
    <property type="project" value="InterPro"/>
</dbReference>
<evidence type="ECO:0000256" key="4">
    <source>
        <dbReference type="ARBA" id="ARBA00023027"/>
    </source>
</evidence>
<dbReference type="PANTHER" id="PTHR35786:SF1">
    <property type="entry name" value="REDOX-SENSING TRANSCRIPTIONAL REPRESSOR REX 1"/>
    <property type="match status" value="1"/>
</dbReference>
<comment type="similarity">
    <text evidence="7">Belongs to the transcriptional regulatory Rex family.</text>
</comment>
<dbReference type="SMART" id="SM00881">
    <property type="entry name" value="CoA_binding"/>
    <property type="match status" value="1"/>
</dbReference>
<dbReference type="GO" id="GO:0045892">
    <property type="term" value="P:negative regulation of DNA-templated transcription"/>
    <property type="evidence" value="ECO:0007669"/>
    <property type="project" value="InterPro"/>
</dbReference>
<organism evidence="9 10">
    <name type="scientific">Petrotoga mexicana DSM 14811</name>
    <dbReference type="NCBI Taxonomy" id="1122954"/>
    <lineage>
        <taxon>Bacteria</taxon>
        <taxon>Thermotogati</taxon>
        <taxon>Thermotogota</taxon>
        <taxon>Thermotogae</taxon>
        <taxon>Petrotogales</taxon>
        <taxon>Petrotogaceae</taxon>
        <taxon>Petrotoga</taxon>
    </lineage>
</organism>
<dbReference type="GO" id="GO:0003700">
    <property type="term" value="F:DNA-binding transcription factor activity"/>
    <property type="evidence" value="ECO:0007669"/>
    <property type="project" value="UniProtKB-UniRule"/>
</dbReference>
<keyword evidence="6 7" id="KW-0804">Transcription</keyword>
<keyword evidence="10" id="KW-1185">Reference proteome</keyword>